<feature type="transmembrane region" description="Helical" evidence="1">
    <location>
        <begin position="39"/>
        <end position="60"/>
    </location>
</feature>
<organism evidence="2 3">
    <name type="scientific">Paraburkholderia lycopersici</name>
    <dbReference type="NCBI Taxonomy" id="416944"/>
    <lineage>
        <taxon>Bacteria</taxon>
        <taxon>Pseudomonadati</taxon>
        <taxon>Pseudomonadota</taxon>
        <taxon>Betaproteobacteria</taxon>
        <taxon>Burkholderiales</taxon>
        <taxon>Burkholderiaceae</taxon>
        <taxon>Paraburkholderia</taxon>
    </lineage>
</organism>
<sequence length="290" mass="30482">MNAMAEVAQNRGRAAARARHRVAWRGWLPLHAWGTRRRLAVALAIAVLAGVLLSGACIVWDPLRVRAERVSLADAQMRRDHAQQALARLPALREAAARTPARASYVGNSAEDIRRISQLAAQSGLVLHMLEPGAPGGAKGEAFRSIKLVAQGSFAQLLELLEGFAREPALTAPDELAIRRAGAGLSITAALRVYDALPAVRLASAPAEASAPDPFARTAAAGPGNDGWRLAGILQDRQRIVALLETPEGVVTAQAGQAIGNGVVEQVGPARVVVFASGARRALNWAEGAK</sequence>
<accession>A0A1G6Y9F3</accession>
<keyword evidence="1" id="KW-0812">Transmembrane</keyword>
<dbReference type="RefSeq" id="WP_143189332.1">
    <property type="nucleotide sequence ID" value="NZ_FMYQ01000027.1"/>
</dbReference>
<keyword evidence="3" id="KW-1185">Reference proteome</keyword>
<dbReference type="Proteomes" id="UP000198908">
    <property type="component" value="Unassembled WGS sequence"/>
</dbReference>
<evidence type="ECO:0000313" key="2">
    <source>
        <dbReference type="EMBL" id="SDD86980.1"/>
    </source>
</evidence>
<evidence type="ECO:0000313" key="3">
    <source>
        <dbReference type="Proteomes" id="UP000198908"/>
    </source>
</evidence>
<dbReference type="OrthoDB" id="8999741at2"/>
<evidence type="ECO:0000256" key="1">
    <source>
        <dbReference type="SAM" id="Phobius"/>
    </source>
</evidence>
<keyword evidence="1" id="KW-0472">Membrane</keyword>
<evidence type="ECO:0008006" key="4">
    <source>
        <dbReference type="Google" id="ProtNLM"/>
    </source>
</evidence>
<dbReference type="EMBL" id="FMYQ01000027">
    <property type="protein sequence ID" value="SDD86980.1"/>
    <property type="molecule type" value="Genomic_DNA"/>
</dbReference>
<proteinExistence type="predicted"/>
<keyword evidence="1" id="KW-1133">Transmembrane helix</keyword>
<reference evidence="3" key="1">
    <citation type="submission" date="2016-09" db="EMBL/GenBank/DDBJ databases">
        <authorList>
            <person name="Varghese N."/>
            <person name="Submissions S."/>
        </authorList>
    </citation>
    <scope>NUCLEOTIDE SEQUENCE [LARGE SCALE GENOMIC DNA]</scope>
    <source>
        <strain evidence="3">TNe-862</strain>
    </source>
</reference>
<dbReference type="STRING" id="416944.SAMN05421548_12759"/>
<dbReference type="AlphaFoldDB" id="A0A1G6Y9F3"/>
<name>A0A1G6Y9F3_9BURK</name>
<gene>
    <name evidence="2" type="ORF">SAMN05421548_12759</name>
</gene>
<protein>
    <recommendedName>
        <fullName evidence="4">Tfp pilus assembly protein PilO</fullName>
    </recommendedName>
</protein>